<dbReference type="PANTHER" id="PTHR43725">
    <property type="entry name" value="UDP-GLUCOSE 4-EPIMERASE"/>
    <property type="match status" value="1"/>
</dbReference>
<dbReference type="InterPro" id="IPR001509">
    <property type="entry name" value="Epimerase_deHydtase"/>
</dbReference>
<keyword evidence="8" id="KW-1185">Reference proteome</keyword>
<evidence type="ECO:0000313" key="8">
    <source>
        <dbReference type="Proteomes" id="UP000215405"/>
    </source>
</evidence>
<dbReference type="Proteomes" id="UP000215405">
    <property type="component" value="Unassembled WGS sequence"/>
</dbReference>
<dbReference type="Gene3D" id="3.40.50.720">
    <property type="entry name" value="NAD(P)-binding Rossmann-like Domain"/>
    <property type="match status" value="1"/>
</dbReference>
<gene>
    <name evidence="7" type="ORF">B7H23_11010</name>
</gene>
<organism evidence="7 8">
    <name type="scientific">Notoacmeibacter marinus</name>
    <dbReference type="NCBI Taxonomy" id="1876515"/>
    <lineage>
        <taxon>Bacteria</taxon>
        <taxon>Pseudomonadati</taxon>
        <taxon>Pseudomonadota</taxon>
        <taxon>Alphaproteobacteria</taxon>
        <taxon>Hyphomicrobiales</taxon>
        <taxon>Notoacmeibacteraceae</taxon>
        <taxon>Notoacmeibacter</taxon>
    </lineage>
</organism>
<dbReference type="GO" id="GO:0033499">
    <property type="term" value="P:galactose catabolic process via UDP-galactose, Leloir pathway"/>
    <property type="evidence" value="ECO:0007669"/>
    <property type="project" value="TreeGrafter"/>
</dbReference>
<evidence type="ECO:0000259" key="6">
    <source>
        <dbReference type="Pfam" id="PF01370"/>
    </source>
</evidence>
<evidence type="ECO:0000256" key="4">
    <source>
        <dbReference type="ARBA" id="ARBA00031367"/>
    </source>
</evidence>
<accession>A0A231UXE3</accession>
<evidence type="ECO:0000256" key="5">
    <source>
        <dbReference type="ARBA" id="ARBA00033067"/>
    </source>
</evidence>
<dbReference type="EMBL" id="NBYO01000002">
    <property type="protein sequence ID" value="OXT00623.1"/>
    <property type="molecule type" value="Genomic_DNA"/>
</dbReference>
<dbReference type="InterPro" id="IPR036291">
    <property type="entry name" value="NAD(P)-bd_dom_sf"/>
</dbReference>
<dbReference type="SUPFAM" id="SSF51735">
    <property type="entry name" value="NAD(P)-binding Rossmann-fold domains"/>
    <property type="match status" value="1"/>
</dbReference>
<evidence type="ECO:0000256" key="1">
    <source>
        <dbReference type="ARBA" id="ARBA00004947"/>
    </source>
</evidence>
<proteinExistence type="inferred from homology"/>
<dbReference type="Pfam" id="PF01370">
    <property type="entry name" value="Epimerase"/>
    <property type="match status" value="1"/>
</dbReference>
<reference evidence="8" key="1">
    <citation type="journal article" date="2017" name="Int. J. Syst. Evol. Microbiol.">
        <title>Notoacmeibacter marinus gen. nov., sp. nov., isolated from the gut of a limpet and proposal of Notoacmeibacteraceae fam. nov. in the order Rhizobiales of the class Alphaproteobacteria.</title>
        <authorList>
            <person name="Huang Z."/>
            <person name="Guo F."/>
            <person name="Lai Q."/>
        </authorList>
    </citation>
    <scope>NUCLEOTIDE SEQUENCE [LARGE SCALE GENOMIC DNA]</scope>
    <source>
        <strain evidence="8">XMTR2A4</strain>
    </source>
</reference>
<evidence type="ECO:0000256" key="3">
    <source>
        <dbReference type="ARBA" id="ARBA00018569"/>
    </source>
</evidence>
<dbReference type="Gene3D" id="3.90.25.10">
    <property type="entry name" value="UDP-galactose 4-epimerase, domain 1"/>
    <property type="match status" value="1"/>
</dbReference>
<evidence type="ECO:0000313" key="7">
    <source>
        <dbReference type="EMBL" id="OXT00623.1"/>
    </source>
</evidence>
<sequence>MERILVTGGAGYLGSHICYSLARKGYLPVAYDDLSTGRAANVRWGPLQIGDIGDKARLETALARHKPLAVIHLADRAVGGGQAGEGSGSAFDDTTALLSFLADQGLKKVVLSGWPSIRDESAGPGEASGHDLASINRLLDDSRRHSGIRTVMLRHLETAGCEGQYRIERSRSRPSDTIGRLAEAVAGTRDCFRLYGCDHPTRDGTFVGDHLHVMDAAAAYVEAVDYLIEGGETVALDLGTGRGASVRDLIELVRRISGSHIEIVPMPNRSDDRTELAIDPTPAQRILNWSPSHSLRETVMSAVLWSIRHRGVTATAA</sequence>
<comment type="similarity">
    <text evidence="2">Belongs to the NAD(P)-dependent epimerase/dehydratase family.</text>
</comment>
<comment type="caution">
    <text evidence="7">The sequence shown here is derived from an EMBL/GenBank/DDBJ whole genome shotgun (WGS) entry which is preliminary data.</text>
</comment>
<feature type="domain" description="NAD-dependent epimerase/dehydratase" evidence="6">
    <location>
        <begin position="4"/>
        <end position="225"/>
    </location>
</feature>
<name>A0A231UXE3_9HYPH</name>
<dbReference type="RefSeq" id="WP_094077449.1">
    <property type="nucleotide sequence ID" value="NZ_NBYO01000002.1"/>
</dbReference>
<dbReference type="AlphaFoldDB" id="A0A231UXE3"/>
<dbReference type="PANTHER" id="PTHR43725:SF53">
    <property type="entry name" value="UDP-ARABINOSE 4-EPIMERASE 1"/>
    <property type="match status" value="1"/>
</dbReference>
<evidence type="ECO:0000256" key="2">
    <source>
        <dbReference type="ARBA" id="ARBA00007637"/>
    </source>
</evidence>
<comment type="pathway">
    <text evidence="1">Carbohydrate metabolism; galactose metabolism.</text>
</comment>
<protein>
    <recommendedName>
        <fullName evidence="3">UDP-glucose 4-epimerase</fullName>
    </recommendedName>
    <alternativeName>
        <fullName evidence="5">Galactowaldenase</fullName>
    </alternativeName>
    <alternativeName>
        <fullName evidence="4">UDP-galactose 4-epimerase</fullName>
    </alternativeName>
</protein>